<dbReference type="AlphaFoldDB" id="A0AAN6NB06"/>
<reference evidence="4" key="1">
    <citation type="journal article" date="2023" name="Mol. Phylogenet. Evol.">
        <title>Genome-scale phylogeny and comparative genomics of the fungal order Sordariales.</title>
        <authorList>
            <person name="Hensen N."/>
            <person name="Bonometti L."/>
            <person name="Westerberg I."/>
            <person name="Brannstrom I.O."/>
            <person name="Guillou S."/>
            <person name="Cros-Aarteil S."/>
            <person name="Calhoun S."/>
            <person name="Haridas S."/>
            <person name="Kuo A."/>
            <person name="Mondo S."/>
            <person name="Pangilinan J."/>
            <person name="Riley R."/>
            <person name="LaButti K."/>
            <person name="Andreopoulos B."/>
            <person name="Lipzen A."/>
            <person name="Chen C."/>
            <person name="Yan M."/>
            <person name="Daum C."/>
            <person name="Ng V."/>
            <person name="Clum A."/>
            <person name="Steindorff A."/>
            <person name="Ohm R.A."/>
            <person name="Martin F."/>
            <person name="Silar P."/>
            <person name="Natvig D.O."/>
            <person name="Lalanne C."/>
            <person name="Gautier V."/>
            <person name="Ament-Velasquez S.L."/>
            <person name="Kruys A."/>
            <person name="Hutchinson M.I."/>
            <person name="Powell A.J."/>
            <person name="Barry K."/>
            <person name="Miller A.N."/>
            <person name="Grigoriev I.V."/>
            <person name="Debuchy R."/>
            <person name="Gladieux P."/>
            <person name="Hiltunen Thoren M."/>
            <person name="Johannesson H."/>
        </authorList>
    </citation>
    <scope>NUCLEOTIDE SEQUENCE [LARGE SCALE GENOMIC DNA]</scope>
    <source>
        <strain evidence="4">CBS 340.73</strain>
    </source>
</reference>
<accession>A0AAN6NB06</accession>
<evidence type="ECO:0000313" key="3">
    <source>
        <dbReference type="EMBL" id="KAK3940973.1"/>
    </source>
</evidence>
<organism evidence="3 4">
    <name type="scientific">Diplogelasinospora grovesii</name>
    <dbReference type="NCBI Taxonomy" id="303347"/>
    <lineage>
        <taxon>Eukaryota</taxon>
        <taxon>Fungi</taxon>
        <taxon>Dikarya</taxon>
        <taxon>Ascomycota</taxon>
        <taxon>Pezizomycotina</taxon>
        <taxon>Sordariomycetes</taxon>
        <taxon>Sordariomycetidae</taxon>
        <taxon>Sordariales</taxon>
        <taxon>Diplogelasinosporaceae</taxon>
        <taxon>Diplogelasinospora</taxon>
    </lineage>
</organism>
<protein>
    <submittedName>
        <fullName evidence="3">CHAT domain-containing protein</fullName>
    </submittedName>
</protein>
<proteinExistence type="predicted"/>
<dbReference type="InterPro" id="IPR024983">
    <property type="entry name" value="CHAT_dom"/>
</dbReference>
<feature type="non-terminal residue" evidence="3">
    <location>
        <position position="1"/>
    </location>
</feature>
<name>A0AAN6NB06_9PEZI</name>
<feature type="domain" description="CHAT" evidence="2">
    <location>
        <begin position="5"/>
        <end position="242"/>
    </location>
</feature>
<gene>
    <name evidence="3" type="ORF">QBC46DRAFT_259713</name>
</gene>
<feature type="region of interest" description="Disordered" evidence="1">
    <location>
        <begin position="24"/>
        <end position="54"/>
    </location>
</feature>
<dbReference type="Pfam" id="PF12770">
    <property type="entry name" value="CHAT"/>
    <property type="match status" value="1"/>
</dbReference>
<dbReference type="EMBL" id="MU853788">
    <property type="protein sequence ID" value="KAK3940973.1"/>
    <property type="molecule type" value="Genomic_DNA"/>
</dbReference>
<dbReference type="Proteomes" id="UP001303473">
    <property type="component" value="Unassembled WGS sequence"/>
</dbReference>
<evidence type="ECO:0000259" key="2">
    <source>
        <dbReference type="Pfam" id="PF12770"/>
    </source>
</evidence>
<evidence type="ECO:0000313" key="4">
    <source>
        <dbReference type="Proteomes" id="UP001303473"/>
    </source>
</evidence>
<keyword evidence="4" id="KW-1185">Reference proteome</keyword>
<evidence type="ECO:0000256" key="1">
    <source>
        <dbReference type="SAM" id="MobiDB-lite"/>
    </source>
</evidence>
<comment type="caution">
    <text evidence="3">The sequence shown here is derived from an EMBL/GenBank/DDBJ whole genome shotgun (WGS) entry which is preliminary data.</text>
</comment>
<sequence length="242" mass="26252">RTISSYTPSIKALGHARHRARATETEHGSLLIATMPTTPSNGDTRDSRKPSDLPGVVEEADWVVDAARHLPTQHLDLPSVRQVVGSLESCCIAHFACHGYTDQRDPSNSGLILQSCEAGMATQDRLTVRRVSELSLAGARLAYLSACSTAENKAARLADEVIHVVSGFQVAGFPHVVGCLWPSIDRVCVKVARRFYSSVLGQRSQGWDDRAVASSFREAVMAVRATETGKPLVWAQFVHYGA</sequence>